<feature type="region of interest" description="Disordered" evidence="1">
    <location>
        <begin position="1"/>
        <end position="24"/>
    </location>
</feature>
<dbReference type="PANTHER" id="PTHR45727">
    <property type="entry name" value="NPC INTRACELLULAR CHOLESTEROL TRANSPORTER 1"/>
    <property type="match status" value="1"/>
</dbReference>
<reference evidence="3 4" key="1">
    <citation type="journal article" date="2018" name="PLoS Genet.">
        <title>Population sequencing reveals clonal diversity and ancestral inbreeding in the grapevine cultivar Chardonnay.</title>
        <authorList>
            <person name="Roach M.J."/>
            <person name="Johnson D.L."/>
            <person name="Bohlmann J."/>
            <person name="van Vuuren H.J."/>
            <person name="Jones S.J."/>
            <person name="Pretorius I.S."/>
            <person name="Schmidt S.A."/>
            <person name="Borneman A.R."/>
        </authorList>
    </citation>
    <scope>NUCLEOTIDE SEQUENCE [LARGE SCALE GENOMIC DNA]</scope>
    <source>
        <strain evidence="4">cv. Chardonnay</strain>
        <tissue evidence="3">Leaf</tissue>
    </source>
</reference>
<evidence type="ECO:0000256" key="1">
    <source>
        <dbReference type="SAM" id="MobiDB-lite"/>
    </source>
</evidence>
<dbReference type="AlphaFoldDB" id="A0A438JTU6"/>
<gene>
    <name evidence="3" type="primary">NCR1_0</name>
    <name evidence="3" type="ORF">CK203_010516</name>
</gene>
<protein>
    <submittedName>
        <fullName evidence="3">Niemann-Pick type C-related protein 1</fullName>
    </submittedName>
</protein>
<comment type="caution">
    <text evidence="3">The sequence shown here is derived from an EMBL/GenBank/DDBJ whole genome shotgun (WGS) entry which is preliminary data.</text>
</comment>
<feature type="domain" description="Niemann-Pick C1 N-terminal" evidence="2">
    <location>
        <begin position="174"/>
        <end position="328"/>
    </location>
</feature>
<accession>A0A438JTU6</accession>
<proteinExistence type="predicted"/>
<dbReference type="Proteomes" id="UP000288805">
    <property type="component" value="Unassembled WGS sequence"/>
</dbReference>
<dbReference type="EMBL" id="QGNW01000028">
    <property type="protein sequence ID" value="RVX12386.1"/>
    <property type="molecule type" value="Genomic_DNA"/>
</dbReference>
<evidence type="ECO:0000259" key="2">
    <source>
        <dbReference type="Pfam" id="PF16414"/>
    </source>
</evidence>
<evidence type="ECO:0000313" key="4">
    <source>
        <dbReference type="Proteomes" id="UP000288805"/>
    </source>
</evidence>
<dbReference type="PANTHER" id="PTHR45727:SF8">
    <property type="entry name" value="PATCHED FAMILY PROTEIN"/>
    <property type="match status" value="1"/>
</dbReference>
<name>A0A438JTU6_VITVI</name>
<dbReference type="InterPro" id="IPR032190">
    <property type="entry name" value="NPC1_N"/>
</dbReference>
<sequence>MKVSKDKGRSHHGSPSAWEGCNLGGSGPLNPSPAQLEARVCMDSTHRRFWLQWRTARNLNPGFVFDSFTLQLNSAQLLANPSSHHFSRFSEKILKKTMIFSARNMVFSFRLLAALSLLQARTRFCFSQFCFPSCYHNYYLFQVLIFASLLGAEKTDSQFLLFPNATSGERHSPEYCAMYDICGERSDGKVLNCPYGTPAVKPDEFLSAKIQSLCPMISGNVCCTEAQFDTLRAQVQQAIPFLVGCPACLRNFLNLFCELSCSPNQSLFINVTSIAKGNCSSTVDGIDFYVSDAFGEGLYNSCKDVKFGTMNTRAIQFIGAGARNFKGELYFYICSLTVGSDISVWMPIDTQSTCYLAKHDYHRENIFSNGMLHEM</sequence>
<dbReference type="Pfam" id="PF16414">
    <property type="entry name" value="NPC1_N"/>
    <property type="match status" value="1"/>
</dbReference>
<evidence type="ECO:0000313" key="3">
    <source>
        <dbReference type="EMBL" id="RVX12386.1"/>
    </source>
</evidence>
<organism evidence="3 4">
    <name type="scientific">Vitis vinifera</name>
    <name type="common">Grape</name>
    <dbReference type="NCBI Taxonomy" id="29760"/>
    <lineage>
        <taxon>Eukaryota</taxon>
        <taxon>Viridiplantae</taxon>
        <taxon>Streptophyta</taxon>
        <taxon>Embryophyta</taxon>
        <taxon>Tracheophyta</taxon>
        <taxon>Spermatophyta</taxon>
        <taxon>Magnoliopsida</taxon>
        <taxon>eudicotyledons</taxon>
        <taxon>Gunneridae</taxon>
        <taxon>Pentapetalae</taxon>
        <taxon>rosids</taxon>
        <taxon>Vitales</taxon>
        <taxon>Vitaceae</taxon>
        <taxon>Viteae</taxon>
        <taxon>Vitis</taxon>
    </lineage>
</organism>